<proteinExistence type="predicted"/>
<sequence length="797" mass="90479">MISGLLQHESASLTRSLDIDAKLDAAIDYSHLEPVLCDKLAAQVDDYNRLVVLLNQHPLAVPHQLTVELYSAVTSVPSLYRQIFLRSLVFRQEWDHFWLIAFEETATLSDAEEMAELLYKELEACGAVSMGLWRALHAAFTRLENQKLLQYLCDCIAYRFEVSAAEIDAFHRVVAGEIAFDTVDVFADAGRQTAVVLACLELTEAPPDEFLRRYLLKHAQVFSNRGFVGELLKHVPGVFAFVVSRDNLHLNELDLFYLWQHCTRATLPEALVTKLAMHLSREMRRKIRLSEFLRHYMINDIQSVSLQLATVGKLYESVLHNTLTRLFPILLRDAPGRAVLRRLRKKRPQVFEDAVLALLQAQSERDSTQNTEKHEQHRKASSEPPRAQDLFWLLDECSYDHRHVFDAVLEHVAPTHASIDELLNLRHVSVSDLTLVWAFALRNRLLNQRLSVFLFQKILGKTWCFNDVARYARISPRMLVDDFHQRWDRSTAEERARLVARIHHLSRSLAACDVDYIAEILNHLHAALVGRAGVLAAAQNASTNTSANTFTQTASAAGSAAGSAAEAPQKSMEEGLETIQRSLGALRAQGTAAVHLSNKKHCPRNPRANTRQKSRQNPENADIYTHDSTCAFTLFQSPAGRKFVVDKIVRNTMRYLYQRQGSTAGVQLMGDLLRRLGFESHAGLGVVYEHIVMLRPQSALLILQKHRNRRAFVVREIMNGIEQGILQTRVLSLQQRLRFFEAFQAAKTDLRYSGVPSGRTAIMLGNLAAQQEPRDDKLVARARLMARHRRAPWQLIR</sequence>
<reference evidence="3" key="1">
    <citation type="journal article" date="2018" name="Nat. Microbiol.">
        <title>Leveraging single-cell genomics to expand the fungal tree of life.</title>
        <authorList>
            <person name="Ahrendt S.R."/>
            <person name="Quandt C.A."/>
            <person name="Ciobanu D."/>
            <person name="Clum A."/>
            <person name="Salamov A."/>
            <person name="Andreopoulos B."/>
            <person name="Cheng J.F."/>
            <person name="Woyke T."/>
            <person name="Pelin A."/>
            <person name="Henrissat B."/>
            <person name="Reynolds N.K."/>
            <person name="Benny G.L."/>
            <person name="Smith M.E."/>
            <person name="James T.Y."/>
            <person name="Grigoriev I.V."/>
        </authorList>
    </citation>
    <scope>NUCLEOTIDE SEQUENCE [LARGE SCALE GENOMIC DNA]</scope>
    <source>
        <strain evidence="3">Baker2002</strain>
    </source>
</reference>
<keyword evidence="3" id="KW-1185">Reference proteome</keyword>
<feature type="region of interest" description="Disordered" evidence="1">
    <location>
        <begin position="594"/>
        <end position="621"/>
    </location>
</feature>
<accession>A0A4V1J3C5</accession>
<feature type="compositionally biased region" description="Basic and acidic residues" evidence="1">
    <location>
        <begin position="363"/>
        <end position="381"/>
    </location>
</feature>
<protein>
    <submittedName>
        <fullName evidence="2">Uncharacterized protein</fullName>
    </submittedName>
</protein>
<organism evidence="2 3">
    <name type="scientific">Metschnikowia bicuspidata</name>
    <dbReference type="NCBI Taxonomy" id="27322"/>
    <lineage>
        <taxon>Eukaryota</taxon>
        <taxon>Fungi</taxon>
        <taxon>Dikarya</taxon>
        <taxon>Ascomycota</taxon>
        <taxon>Saccharomycotina</taxon>
        <taxon>Pichiomycetes</taxon>
        <taxon>Metschnikowiaceae</taxon>
        <taxon>Metschnikowia</taxon>
    </lineage>
</organism>
<feature type="compositionally biased region" description="Basic residues" evidence="1">
    <location>
        <begin position="597"/>
        <end position="614"/>
    </location>
</feature>
<dbReference type="Proteomes" id="UP000268321">
    <property type="component" value="Unassembled WGS sequence"/>
</dbReference>
<dbReference type="AlphaFoldDB" id="A0A4V1J3C5"/>
<feature type="region of interest" description="Disordered" evidence="1">
    <location>
        <begin position="363"/>
        <end position="384"/>
    </location>
</feature>
<name>A0A4V1J3C5_9ASCO</name>
<evidence type="ECO:0000256" key="1">
    <source>
        <dbReference type="SAM" id="MobiDB-lite"/>
    </source>
</evidence>
<gene>
    <name evidence="2" type="ORF">METBISCDRAFT_26522</name>
</gene>
<dbReference type="OrthoDB" id="4094279at2759"/>
<evidence type="ECO:0000313" key="2">
    <source>
        <dbReference type="EMBL" id="RKP31579.1"/>
    </source>
</evidence>
<evidence type="ECO:0000313" key="3">
    <source>
        <dbReference type="Proteomes" id="UP000268321"/>
    </source>
</evidence>
<dbReference type="EMBL" id="ML004440">
    <property type="protein sequence ID" value="RKP31579.1"/>
    <property type="molecule type" value="Genomic_DNA"/>
</dbReference>